<accession>A0AAW1QYK5</accession>
<dbReference type="Pfam" id="PF03009">
    <property type="entry name" value="GDPD"/>
    <property type="match status" value="1"/>
</dbReference>
<evidence type="ECO:0000313" key="6">
    <source>
        <dbReference type="Proteomes" id="UP001445335"/>
    </source>
</evidence>
<protein>
    <recommendedName>
        <fullName evidence="1">glycerophosphodiester phosphodiesterase</fullName>
        <ecNumber evidence="1">3.1.4.46</ecNumber>
    </recommendedName>
</protein>
<dbReference type="PANTHER" id="PTHR46211">
    <property type="entry name" value="GLYCEROPHOSPHORYL DIESTER PHOSPHODIESTERASE"/>
    <property type="match status" value="1"/>
</dbReference>
<dbReference type="InterPro" id="IPR017946">
    <property type="entry name" value="PLC-like_Pdiesterase_TIM-brl"/>
</dbReference>
<evidence type="ECO:0000313" key="5">
    <source>
        <dbReference type="EMBL" id="KAK9826408.1"/>
    </source>
</evidence>
<comment type="catalytic activity">
    <reaction evidence="3">
        <text>a sn-glycero-3-phosphodiester + H2O = an alcohol + sn-glycerol 3-phosphate + H(+)</text>
        <dbReference type="Rhea" id="RHEA:12969"/>
        <dbReference type="ChEBI" id="CHEBI:15377"/>
        <dbReference type="ChEBI" id="CHEBI:15378"/>
        <dbReference type="ChEBI" id="CHEBI:30879"/>
        <dbReference type="ChEBI" id="CHEBI:57597"/>
        <dbReference type="ChEBI" id="CHEBI:83408"/>
        <dbReference type="EC" id="3.1.4.46"/>
    </reaction>
</comment>
<dbReference type="InterPro" id="IPR030395">
    <property type="entry name" value="GP_PDE_dom"/>
</dbReference>
<dbReference type="Gene3D" id="3.20.20.190">
    <property type="entry name" value="Phosphatidylinositol (PI) phosphodiesterase"/>
    <property type="match status" value="1"/>
</dbReference>
<dbReference type="PROSITE" id="PS51704">
    <property type="entry name" value="GP_PDE"/>
    <property type="match status" value="1"/>
</dbReference>
<feature type="domain" description="GP-PDE" evidence="4">
    <location>
        <begin position="73"/>
        <end position="304"/>
    </location>
</feature>
<proteinExistence type="predicted"/>
<dbReference type="EC" id="3.1.4.46" evidence="1"/>
<gene>
    <name evidence="5" type="ORF">WJX81_000835</name>
</gene>
<dbReference type="GO" id="GO:0006629">
    <property type="term" value="P:lipid metabolic process"/>
    <property type="evidence" value="ECO:0007669"/>
    <property type="project" value="InterPro"/>
</dbReference>
<keyword evidence="6" id="KW-1185">Reference proteome</keyword>
<reference evidence="5 6" key="1">
    <citation type="journal article" date="2024" name="Nat. Commun.">
        <title>Phylogenomics reveals the evolutionary origins of lichenization in chlorophyte algae.</title>
        <authorList>
            <person name="Puginier C."/>
            <person name="Libourel C."/>
            <person name="Otte J."/>
            <person name="Skaloud P."/>
            <person name="Haon M."/>
            <person name="Grisel S."/>
            <person name="Petersen M."/>
            <person name="Berrin J.G."/>
            <person name="Delaux P.M."/>
            <person name="Dal Grande F."/>
            <person name="Keller J."/>
        </authorList>
    </citation>
    <scope>NUCLEOTIDE SEQUENCE [LARGE SCALE GENOMIC DNA]</scope>
    <source>
        <strain evidence="5 6">SAG 245.80</strain>
    </source>
</reference>
<comment type="caution">
    <text evidence="5">The sequence shown here is derived from an EMBL/GenBank/DDBJ whole genome shotgun (WGS) entry which is preliminary data.</text>
</comment>
<evidence type="ECO:0000256" key="2">
    <source>
        <dbReference type="ARBA" id="ARBA00022798"/>
    </source>
</evidence>
<dbReference type="GO" id="GO:0008889">
    <property type="term" value="F:glycerophosphodiester phosphodiesterase activity"/>
    <property type="evidence" value="ECO:0007669"/>
    <property type="project" value="UniProtKB-EC"/>
</dbReference>
<dbReference type="GO" id="GO:0006071">
    <property type="term" value="P:glycerol metabolic process"/>
    <property type="evidence" value="ECO:0007669"/>
    <property type="project" value="UniProtKB-KW"/>
</dbReference>
<dbReference type="PANTHER" id="PTHR46211:SF1">
    <property type="entry name" value="GLYCEROPHOSPHODIESTER PHOSPHODIESTERASE, CYTOPLASMIC"/>
    <property type="match status" value="1"/>
</dbReference>
<evidence type="ECO:0000259" key="4">
    <source>
        <dbReference type="PROSITE" id="PS51704"/>
    </source>
</evidence>
<organism evidence="5 6">
    <name type="scientific">Elliptochloris bilobata</name>
    <dbReference type="NCBI Taxonomy" id="381761"/>
    <lineage>
        <taxon>Eukaryota</taxon>
        <taxon>Viridiplantae</taxon>
        <taxon>Chlorophyta</taxon>
        <taxon>core chlorophytes</taxon>
        <taxon>Trebouxiophyceae</taxon>
        <taxon>Trebouxiophyceae incertae sedis</taxon>
        <taxon>Elliptochloris clade</taxon>
        <taxon>Elliptochloris</taxon>
    </lineage>
</organism>
<sequence>MLPLRLTGALVMSALLTIRAARLYLRPSLAAAVWTALLALAAGRWGLGRIAAASVAAWAFATARELLRQPLAVPNVGHRAGAHGFAGRHCENTLEALADLVERDRAGLAPGLAYVEFDVHETADGELVVLHDLPSLLAASLGAPANAAAAEALHAAGIDARTACAHVPDLSLAQLQAVKVGGREGVCVPTLEQLLGCCEQEGLERTVAVEIKSLRTGAARERFIALVSGYRASAHCAALERRCPQRQYAPFGWAAAIAFPGAWGRAFGPLGSREWRRWALRCRDSGLPARSCVLHSLDLLQGAG</sequence>
<name>A0AAW1QYK5_9CHLO</name>
<dbReference type="EMBL" id="JALJOU010000065">
    <property type="protein sequence ID" value="KAK9826408.1"/>
    <property type="molecule type" value="Genomic_DNA"/>
</dbReference>
<dbReference type="AlphaFoldDB" id="A0AAW1QYK5"/>
<evidence type="ECO:0000256" key="3">
    <source>
        <dbReference type="ARBA" id="ARBA00047512"/>
    </source>
</evidence>
<dbReference type="SUPFAM" id="SSF51695">
    <property type="entry name" value="PLC-like phosphodiesterases"/>
    <property type="match status" value="1"/>
</dbReference>
<keyword evidence="2" id="KW-0319">Glycerol metabolism</keyword>
<dbReference type="Proteomes" id="UP001445335">
    <property type="component" value="Unassembled WGS sequence"/>
</dbReference>
<evidence type="ECO:0000256" key="1">
    <source>
        <dbReference type="ARBA" id="ARBA00012247"/>
    </source>
</evidence>